<keyword evidence="13" id="KW-1185">Reference proteome</keyword>
<evidence type="ECO:0000256" key="4">
    <source>
        <dbReference type="ARBA" id="ARBA00012238"/>
    </source>
</evidence>
<dbReference type="InterPro" id="IPR036026">
    <property type="entry name" value="Seven-hairpin_glycosidases"/>
</dbReference>
<evidence type="ECO:0000256" key="2">
    <source>
        <dbReference type="ARBA" id="ARBA00004922"/>
    </source>
</evidence>
<accession>A0A0L7LMP4</accession>
<evidence type="ECO:0000313" key="13">
    <source>
        <dbReference type="Proteomes" id="UP000037510"/>
    </source>
</evidence>
<keyword evidence="7" id="KW-0106">Calcium</keyword>
<reference evidence="12 13" key="1">
    <citation type="journal article" date="2015" name="Genome Biol. Evol.">
        <title>The genome of winter moth (Operophtera brumata) provides a genomic perspective on sexual dimorphism and phenology.</title>
        <authorList>
            <person name="Derks M.F."/>
            <person name="Smit S."/>
            <person name="Salis L."/>
            <person name="Schijlen E."/>
            <person name="Bossers A."/>
            <person name="Mateman C."/>
            <person name="Pijl A.S."/>
            <person name="de Ridder D."/>
            <person name="Groenen M.A."/>
            <person name="Visser M.E."/>
            <person name="Megens H.J."/>
        </authorList>
    </citation>
    <scope>NUCLEOTIDE SEQUENCE [LARGE SCALE GENOMIC DNA]</scope>
    <source>
        <strain evidence="12">WM2013NL</strain>
        <tissue evidence="12">Head and thorax</tissue>
    </source>
</reference>
<dbReference type="EC" id="3.2.1.113" evidence="4"/>
<comment type="similarity">
    <text evidence="3">Belongs to the glycosyl hydrolase 47 family.</text>
</comment>
<dbReference type="Gene3D" id="1.50.10.10">
    <property type="match status" value="2"/>
</dbReference>
<dbReference type="EMBL" id="JTDY01000552">
    <property type="protein sequence ID" value="KOB76702.1"/>
    <property type="molecule type" value="Genomic_DNA"/>
</dbReference>
<comment type="caution">
    <text evidence="12">The sequence shown here is derived from an EMBL/GenBank/DDBJ whole genome shotgun (WGS) entry which is preliminary data.</text>
</comment>
<evidence type="ECO:0000256" key="7">
    <source>
        <dbReference type="ARBA" id="ARBA00022837"/>
    </source>
</evidence>
<evidence type="ECO:0000256" key="10">
    <source>
        <dbReference type="ARBA" id="ARBA00048605"/>
    </source>
</evidence>
<dbReference type="GO" id="GO:0004571">
    <property type="term" value="F:mannosyl-oligosaccharide 1,2-alpha-mannosidase activity"/>
    <property type="evidence" value="ECO:0007669"/>
    <property type="project" value="UniProtKB-EC"/>
</dbReference>
<dbReference type="STRING" id="104452.A0A0L7LMP4"/>
<evidence type="ECO:0000256" key="9">
    <source>
        <dbReference type="ARBA" id="ARBA00047669"/>
    </source>
</evidence>
<comment type="cofactor">
    <cofactor evidence="1">
        <name>Ca(2+)</name>
        <dbReference type="ChEBI" id="CHEBI:29108"/>
    </cofactor>
</comment>
<dbReference type="GO" id="GO:0005975">
    <property type="term" value="P:carbohydrate metabolic process"/>
    <property type="evidence" value="ECO:0007669"/>
    <property type="project" value="InterPro"/>
</dbReference>
<dbReference type="GO" id="GO:0016020">
    <property type="term" value="C:membrane"/>
    <property type="evidence" value="ECO:0007669"/>
    <property type="project" value="InterPro"/>
</dbReference>
<feature type="disulfide bond" evidence="11">
    <location>
        <begin position="18"/>
        <end position="47"/>
    </location>
</feature>
<evidence type="ECO:0000256" key="6">
    <source>
        <dbReference type="ARBA" id="ARBA00022801"/>
    </source>
</evidence>
<keyword evidence="8 11" id="KW-1015">Disulfide bond</keyword>
<proteinExistence type="inferred from homology"/>
<keyword evidence="6" id="KW-0378">Hydrolase</keyword>
<name>A0A0L7LMP4_OPEBR</name>
<comment type="pathway">
    <text evidence="2">Protein modification; protein glycosylation.</text>
</comment>
<dbReference type="Pfam" id="PF01532">
    <property type="entry name" value="Glyco_hydro_47"/>
    <property type="match status" value="2"/>
</dbReference>
<organism evidence="12 13">
    <name type="scientific">Operophtera brumata</name>
    <name type="common">Winter moth</name>
    <name type="synonym">Phalaena brumata</name>
    <dbReference type="NCBI Taxonomy" id="104452"/>
    <lineage>
        <taxon>Eukaryota</taxon>
        <taxon>Metazoa</taxon>
        <taxon>Ecdysozoa</taxon>
        <taxon>Arthropoda</taxon>
        <taxon>Hexapoda</taxon>
        <taxon>Insecta</taxon>
        <taxon>Pterygota</taxon>
        <taxon>Neoptera</taxon>
        <taxon>Endopterygota</taxon>
        <taxon>Lepidoptera</taxon>
        <taxon>Glossata</taxon>
        <taxon>Ditrysia</taxon>
        <taxon>Geometroidea</taxon>
        <taxon>Geometridae</taxon>
        <taxon>Larentiinae</taxon>
        <taxon>Operophtera</taxon>
    </lineage>
</organism>
<gene>
    <name evidence="12" type="ORF">OBRU01_05315</name>
</gene>
<dbReference type="PANTHER" id="PTHR11742:SF55">
    <property type="entry name" value="ENDOPLASMIC RETICULUM MANNOSYL-OLIGOSACCHARIDE 1,2-ALPHA-MANNOSIDASE"/>
    <property type="match status" value="1"/>
</dbReference>
<dbReference type="GO" id="GO:0005783">
    <property type="term" value="C:endoplasmic reticulum"/>
    <property type="evidence" value="ECO:0007669"/>
    <property type="project" value="TreeGrafter"/>
</dbReference>
<protein>
    <recommendedName>
        <fullName evidence="4">mannosyl-oligosaccharide 1,2-alpha-mannosidase</fullName>
        <ecNumber evidence="4">3.2.1.113</ecNumber>
    </recommendedName>
</protein>
<dbReference type="InterPro" id="IPR012341">
    <property type="entry name" value="6hp_glycosidase-like_sf"/>
</dbReference>
<dbReference type="GO" id="GO:0005509">
    <property type="term" value="F:calcium ion binding"/>
    <property type="evidence" value="ECO:0007669"/>
    <property type="project" value="InterPro"/>
</dbReference>
<comment type="catalytic activity">
    <reaction evidence="9">
        <text>N(4)-(alpha-D-Man-(1-&gt;2)-alpha-D-Man-(1-&gt;2)-alpha-D-Man-(1-&gt;3)-[alpha-D-Man-(1-&gt;3)-[alpha-D-Man-(1-&gt;2)-alpha-D-Man-(1-&gt;6)]-alpha-D-Man-(1-&gt;6)]-beta-D-Man-(1-&gt;4)-beta-D-GlcNAc-(1-&gt;4)-beta-D-GlcNAc)-L-asparaginyl-[protein] (N-glucan mannose isomer 8A1,2,3B1,3) + 3 H2O = N(4)-(alpha-D-Man-(1-&gt;3)-[alpha-D-Man-(1-&gt;3)-[alpha-D-Man-(1-&gt;6)]-alpha-D-Man-(1-&gt;6)]-beta-D-Man-(1-&gt;4)-beta-D-GlcNAc-(1-&gt;4)-beta-D-GlcNAc)-L-asparaginyl-[protein] (N-glucan mannose isomer 5A1,2) + 3 beta-D-mannose</text>
        <dbReference type="Rhea" id="RHEA:56028"/>
        <dbReference type="Rhea" id="RHEA-COMP:14358"/>
        <dbReference type="Rhea" id="RHEA-COMP:14367"/>
        <dbReference type="ChEBI" id="CHEBI:15377"/>
        <dbReference type="ChEBI" id="CHEBI:28563"/>
        <dbReference type="ChEBI" id="CHEBI:59087"/>
        <dbReference type="ChEBI" id="CHEBI:60628"/>
        <dbReference type="EC" id="3.2.1.113"/>
    </reaction>
</comment>
<evidence type="ECO:0000256" key="3">
    <source>
        <dbReference type="ARBA" id="ARBA00007658"/>
    </source>
</evidence>
<dbReference type="Proteomes" id="UP000037510">
    <property type="component" value="Unassembled WGS sequence"/>
</dbReference>
<evidence type="ECO:0000313" key="12">
    <source>
        <dbReference type="EMBL" id="KOB76702.1"/>
    </source>
</evidence>
<evidence type="ECO:0000256" key="11">
    <source>
        <dbReference type="PIRSR" id="PIRSR601382-3"/>
    </source>
</evidence>
<keyword evidence="5" id="KW-0479">Metal-binding</keyword>
<dbReference type="InterPro" id="IPR050749">
    <property type="entry name" value="Glycosyl_Hydrolase_47"/>
</dbReference>
<comment type="catalytic activity">
    <reaction evidence="10">
        <text>N(4)-(alpha-D-Man-(1-&gt;2)-alpha-D-Man-(1-&gt;2)-alpha-D-Man-(1-&gt;3)-[alpha-D-Man-(1-&gt;2)-alpha-D-Man-(1-&gt;3)-[alpha-D-Man-(1-&gt;2)-alpha-D-Man-(1-&gt;6)]-alpha-D-Man-(1-&gt;6)]-beta-D-Man-(1-&gt;4)-beta-D-GlcNAc-(1-&gt;4)-beta-D-GlcNAc)-L-asparaginyl-[protein] (N-glucan mannose isomer 9A1,2,3B1,2,3) + 4 H2O = N(4)-(alpha-D-Man-(1-&gt;3)-[alpha-D-Man-(1-&gt;3)-[alpha-D-Man-(1-&gt;6)]-alpha-D-Man-(1-&gt;6)]-beta-D-Man-(1-&gt;4)-beta-D-GlcNAc-(1-&gt;4)-beta-D-GlcNAc)-L-asparaginyl-[protein] (N-glucan mannose isomer 5A1,2) + 4 beta-D-mannose</text>
        <dbReference type="Rhea" id="RHEA:56008"/>
        <dbReference type="Rhea" id="RHEA-COMP:14356"/>
        <dbReference type="Rhea" id="RHEA-COMP:14367"/>
        <dbReference type="ChEBI" id="CHEBI:15377"/>
        <dbReference type="ChEBI" id="CHEBI:28563"/>
        <dbReference type="ChEBI" id="CHEBI:59087"/>
        <dbReference type="ChEBI" id="CHEBI:139493"/>
        <dbReference type="EC" id="3.2.1.113"/>
    </reaction>
</comment>
<dbReference type="InterPro" id="IPR001382">
    <property type="entry name" value="Glyco_hydro_47"/>
</dbReference>
<dbReference type="AlphaFoldDB" id="A0A0L7LMP4"/>
<dbReference type="SUPFAM" id="SSF48225">
    <property type="entry name" value="Seven-hairpin glycosidases"/>
    <property type="match status" value="2"/>
</dbReference>
<evidence type="ECO:0000256" key="5">
    <source>
        <dbReference type="ARBA" id="ARBA00022723"/>
    </source>
</evidence>
<sequence length="129" mass="14486">MESIGLQAFSPKMDHLTCFLPGTLALGRANGLPDWHMRMAEELMHTCYLTYAAHPTFLAPEITHFNLVRDPAISFSPKMDHLTCFLPGTLALGRANGLPDWHMRMAEELMHTALKNTPKWPTGTHRSTT</sequence>
<evidence type="ECO:0000256" key="8">
    <source>
        <dbReference type="ARBA" id="ARBA00023157"/>
    </source>
</evidence>
<dbReference type="PANTHER" id="PTHR11742">
    <property type="entry name" value="MANNOSYL-OLIGOSACCHARIDE ALPHA-1,2-MANNOSIDASE-RELATED"/>
    <property type="match status" value="1"/>
</dbReference>
<evidence type="ECO:0000256" key="1">
    <source>
        <dbReference type="ARBA" id="ARBA00001913"/>
    </source>
</evidence>